<protein>
    <submittedName>
        <fullName evidence="2">Uncharacterized protein</fullName>
    </submittedName>
</protein>
<gene>
    <name evidence="2" type="ORF">GCM10009129_04410</name>
</gene>
<reference evidence="3" key="1">
    <citation type="journal article" date="2019" name="Int. J. Syst. Evol. Microbiol.">
        <title>The Global Catalogue of Microorganisms (GCM) 10K type strain sequencing project: providing services to taxonomists for standard genome sequencing and annotation.</title>
        <authorList>
            <consortium name="The Broad Institute Genomics Platform"/>
            <consortium name="The Broad Institute Genome Sequencing Center for Infectious Disease"/>
            <person name="Wu L."/>
            <person name="Ma J."/>
        </authorList>
    </citation>
    <scope>NUCLEOTIDE SEQUENCE [LARGE SCALE GENOMIC DNA]</scope>
    <source>
        <strain evidence="3">JCM 16343</strain>
    </source>
</reference>
<dbReference type="EMBL" id="BAAAFR010000001">
    <property type="protein sequence ID" value="GAA0310284.1"/>
    <property type="molecule type" value="Genomic_DNA"/>
</dbReference>
<name>A0ABP3FBZ6_9GAMM</name>
<organism evidence="2 3">
    <name type="scientific">Psychrobacter aestuarii</name>
    <dbReference type="NCBI Taxonomy" id="556327"/>
    <lineage>
        <taxon>Bacteria</taxon>
        <taxon>Pseudomonadati</taxon>
        <taxon>Pseudomonadota</taxon>
        <taxon>Gammaproteobacteria</taxon>
        <taxon>Moraxellales</taxon>
        <taxon>Moraxellaceae</taxon>
        <taxon>Psychrobacter</taxon>
    </lineage>
</organism>
<feature type="region of interest" description="Disordered" evidence="1">
    <location>
        <begin position="1"/>
        <end position="23"/>
    </location>
</feature>
<evidence type="ECO:0000313" key="2">
    <source>
        <dbReference type="EMBL" id="GAA0310284.1"/>
    </source>
</evidence>
<proteinExistence type="predicted"/>
<comment type="caution">
    <text evidence="2">The sequence shown here is derived from an EMBL/GenBank/DDBJ whole genome shotgun (WGS) entry which is preliminary data.</text>
</comment>
<dbReference type="Proteomes" id="UP001501787">
    <property type="component" value="Unassembled WGS sequence"/>
</dbReference>
<feature type="region of interest" description="Disordered" evidence="1">
    <location>
        <begin position="42"/>
        <end position="65"/>
    </location>
</feature>
<evidence type="ECO:0000256" key="1">
    <source>
        <dbReference type="SAM" id="MobiDB-lite"/>
    </source>
</evidence>
<evidence type="ECO:0000313" key="3">
    <source>
        <dbReference type="Proteomes" id="UP001501787"/>
    </source>
</evidence>
<dbReference type="RefSeq" id="WP_201504039.1">
    <property type="nucleotide sequence ID" value="NZ_BAAAFR010000001.1"/>
</dbReference>
<feature type="compositionally biased region" description="Polar residues" evidence="1">
    <location>
        <begin position="10"/>
        <end position="20"/>
    </location>
</feature>
<sequence>MSKKAKNSPHAPQNTPTQTPKKAAKKWVLLLLTGTALALIPRRSSLRANLSAKDAAQNSATDTDK</sequence>
<keyword evidence="3" id="KW-1185">Reference proteome</keyword>
<feature type="compositionally biased region" description="Polar residues" evidence="1">
    <location>
        <begin position="56"/>
        <end position="65"/>
    </location>
</feature>
<accession>A0ABP3FBZ6</accession>